<dbReference type="InterPro" id="IPR036397">
    <property type="entry name" value="RNaseH_sf"/>
</dbReference>
<evidence type="ECO:0000256" key="2">
    <source>
        <dbReference type="ARBA" id="ARBA00022722"/>
    </source>
</evidence>
<dbReference type="InterPro" id="IPR049012">
    <property type="entry name" value="Mutator_transp_dom"/>
</dbReference>
<comment type="cofactor">
    <cofactor evidence="1">
        <name>Mg(2+)</name>
        <dbReference type="ChEBI" id="CHEBI:18420"/>
    </cofactor>
</comment>
<dbReference type="PANTHER" id="PTHR13058:SF22">
    <property type="entry name" value="EXODEOXYRIBONUCLEASE III"/>
    <property type="match status" value="1"/>
</dbReference>
<keyword evidence="10" id="KW-1185">Reference proteome</keyword>
<evidence type="ECO:0000313" key="10">
    <source>
        <dbReference type="Proteomes" id="UP000005408"/>
    </source>
</evidence>
<evidence type="ECO:0000259" key="8">
    <source>
        <dbReference type="SMART" id="SM00479"/>
    </source>
</evidence>
<keyword evidence="6" id="KW-0460">Magnesium</keyword>
<evidence type="ECO:0000256" key="7">
    <source>
        <dbReference type="ARBA" id="ARBA00025769"/>
    </source>
</evidence>
<dbReference type="PANTHER" id="PTHR13058">
    <property type="entry name" value="THREE PRIME REPAIR EXONUCLEASE 1, 2"/>
    <property type="match status" value="1"/>
</dbReference>
<reference evidence="9" key="1">
    <citation type="submission" date="2022-08" db="UniProtKB">
        <authorList>
            <consortium name="EnsemblMetazoa"/>
        </authorList>
    </citation>
    <scope>IDENTIFICATION</scope>
    <source>
        <strain evidence="9">05x7-T-G4-1.051#20</strain>
    </source>
</reference>
<organism evidence="9 10">
    <name type="scientific">Magallana gigas</name>
    <name type="common">Pacific oyster</name>
    <name type="synonym">Crassostrea gigas</name>
    <dbReference type="NCBI Taxonomy" id="29159"/>
    <lineage>
        <taxon>Eukaryota</taxon>
        <taxon>Metazoa</taxon>
        <taxon>Spiralia</taxon>
        <taxon>Lophotrochozoa</taxon>
        <taxon>Mollusca</taxon>
        <taxon>Bivalvia</taxon>
        <taxon>Autobranchia</taxon>
        <taxon>Pteriomorphia</taxon>
        <taxon>Ostreida</taxon>
        <taxon>Ostreoidea</taxon>
        <taxon>Ostreidae</taxon>
        <taxon>Magallana</taxon>
    </lineage>
</organism>
<dbReference type="Proteomes" id="UP000005408">
    <property type="component" value="Unassembled WGS sequence"/>
</dbReference>
<dbReference type="Pfam" id="PF25244">
    <property type="entry name" value="PML_C"/>
    <property type="match status" value="1"/>
</dbReference>
<keyword evidence="5" id="KW-0269">Exonuclease</keyword>
<dbReference type="Pfam" id="PF00929">
    <property type="entry name" value="RNase_T"/>
    <property type="match status" value="1"/>
</dbReference>
<evidence type="ECO:0000256" key="3">
    <source>
        <dbReference type="ARBA" id="ARBA00022723"/>
    </source>
</evidence>
<evidence type="ECO:0000256" key="6">
    <source>
        <dbReference type="ARBA" id="ARBA00022842"/>
    </source>
</evidence>
<dbReference type="GO" id="GO:0008296">
    <property type="term" value="F:3'-5'-DNA exonuclease activity"/>
    <property type="evidence" value="ECO:0007669"/>
    <property type="project" value="TreeGrafter"/>
</dbReference>
<dbReference type="GO" id="GO:0003676">
    <property type="term" value="F:nucleic acid binding"/>
    <property type="evidence" value="ECO:0007669"/>
    <property type="project" value="InterPro"/>
</dbReference>
<evidence type="ECO:0000313" key="9">
    <source>
        <dbReference type="EnsemblMetazoa" id="G33265.1:cds"/>
    </source>
</evidence>
<dbReference type="Pfam" id="PF20700">
    <property type="entry name" value="Mutator"/>
    <property type="match status" value="1"/>
</dbReference>
<evidence type="ECO:0000256" key="5">
    <source>
        <dbReference type="ARBA" id="ARBA00022839"/>
    </source>
</evidence>
<dbReference type="GO" id="GO:0046872">
    <property type="term" value="F:metal ion binding"/>
    <property type="evidence" value="ECO:0007669"/>
    <property type="project" value="UniProtKB-KW"/>
</dbReference>
<dbReference type="GO" id="GO:0006308">
    <property type="term" value="P:DNA catabolic process"/>
    <property type="evidence" value="ECO:0007669"/>
    <property type="project" value="TreeGrafter"/>
</dbReference>
<dbReference type="GO" id="GO:0005737">
    <property type="term" value="C:cytoplasm"/>
    <property type="evidence" value="ECO:0007669"/>
    <property type="project" value="TreeGrafter"/>
</dbReference>
<dbReference type="InterPro" id="IPR040393">
    <property type="entry name" value="TREX1/2"/>
</dbReference>
<keyword evidence="3" id="KW-0479">Metal-binding</keyword>
<sequence>MVFTSSKRKKREKNVVSATKARWVIRKQSAQISEEHNYANAGTCNATSSLSLNLPDLNNIVADEEVDDVNADTDDSDDCESKHSGMPWDSGRRVVELGVLANALASCKNCTNPLQLSHATSIKTYGLAAILKVPCSNTNCRFVNNVPTGKQHGKTHIWDVNTKLANALIHAGVGVSQMNSILAALNIPQVQHKLVSKRQTEVGQAVEVVANSSVLECLEEECNATEKETGSKDICVSVDAGWQKRGSGKAYDSMSGHATMIGTRTGKVNARIGLSPGSYTQRLAVLRDLQHRKRKALNTTRAAKRRRLELKAKRLQKSSCQETREGKTYSPEVDVCGEEADLTFIPPPCPSPVRVPVNISSEHVPVYFDLETTGLARTSHITQIAAAAGELHFSCYVFPRIAISSQSASVTGISVRNGIMYHHGKRVDSKSISTAVDMLLDFCQTFQKKIILVGHNVESFDSPILMYALDRCKKLESFTNIVDGFLDTLKFFRIERPGLSSYRQEYLCKNLAGIDYDAHDALSDVLSLQSLINFLNIGLENVNARTASLTSVSAVDFYRYSNVVQSNLPSLQPLIGQKIISCPIAKKIAGSGLQLKHLELAYSRDPVEGIYSLFSEQCGKSVRVSKSRKVTGKIVEYFASLRES</sequence>
<feature type="domain" description="Exonuclease" evidence="8">
    <location>
        <begin position="364"/>
        <end position="541"/>
    </location>
</feature>
<dbReference type="InterPro" id="IPR013520">
    <property type="entry name" value="Ribonucl_H"/>
</dbReference>
<evidence type="ECO:0000256" key="1">
    <source>
        <dbReference type="ARBA" id="ARBA00001946"/>
    </source>
</evidence>
<keyword evidence="2" id="KW-0540">Nuclease</keyword>
<dbReference type="InterPro" id="IPR057617">
    <property type="entry name" value="PML_C"/>
</dbReference>
<keyword evidence="4" id="KW-0378">Hydrolase</keyword>
<proteinExistence type="inferred from homology"/>
<accession>A0A8W8MJK8</accession>
<dbReference type="Gene3D" id="3.30.420.10">
    <property type="entry name" value="Ribonuclease H-like superfamily/Ribonuclease H"/>
    <property type="match status" value="1"/>
</dbReference>
<dbReference type="CDD" id="cd06127">
    <property type="entry name" value="DEDDh"/>
    <property type="match status" value="1"/>
</dbReference>
<evidence type="ECO:0000256" key="4">
    <source>
        <dbReference type="ARBA" id="ARBA00022801"/>
    </source>
</evidence>
<name>A0A8W8MJK8_MAGGI</name>
<protein>
    <recommendedName>
        <fullName evidence="8">Exonuclease domain-containing protein</fullName>
    </recommendedName>
</protein>
<comment type="similarity">
    <text evidence="7">Belongs to the exonuclease superfamily. TREX family.</text>
</comment>
<dbReference type="SMART" id="SM00479">
    <property type="entry name" value="EXOIII"/>
    <property type="match status" value="1"/>
</dbReference>
<dbReference type="EnsemblMetazoa" id="G33265.1">
    <property type="protein sequence ID" value="G33265.1:cds"/>
    <property type="gene ID" value="G33265"/>
</dbReference>
<dbReference type="SUPFAM" id="SSF53098">
    <property type="entry name" value="Ribonuclease H-like"/>
    <property type="match status" value="1"/>
</dbReference>
<dbReference type="InterPro" id="IPR012337">
    <property type="entry name" value="RNaseH-like_sf"/>
</dbReference>
<dbReference type="AlphaFoldDB" id="A0A8W8MJK8"/>